<dbReference type="KEGG" id="mpl:Mpal_0435"/>
<organism evidence="1 2">
    <name type="scientific">Methanosphaerula palustris (strain ATCC BAA-1556 / DSM 19958 / E1-9c)</name>
    <dbReference type="NCBI Taxonomy" id="521011"/>
    <lineage>
        <taxon>Archaea</taxon>
        <taxon>Methanobacteriati</taxon>
        <taxon>Methanobacteriota</taxon>
        <taxon>Stenosarchaea group</taxon>
        <taxon>Methanomicrobia</taxon>
        <taxon>Methanomicrobiales</taxon>
        <taxon>Methanoregulaceae</taxon>
        <taxon>Methanosphaerula</taxon>
    </lineage>
</organism>
<proteinExistence type="predicted"/>
<dbReference type="HOGENOM" id="CLU_1352124_0_0_2"/>
<dbReference type="GeneID" id="7271461"/>
<name>B8GKC6_METPE</name>
<dbReference type="AlphaFoldDB" id="B8GKC6"/>
<dbReference type="RefSeq" id="WP_012617128.1">
    <property type="nucleotide sequence ID" value="NC_011832.1"/>
</dbReference>
<dbReference type="STRING" id="521011.Mpal_0435"/>
<accession>B8GKC6</accession>
<dbReference type="Proteomes" id="UP000002457">
    <property type="component" value="Chromosome"/>
</dbReference>
<keyword evidence="2" id="KW-1185">Reference proteome</keyword>
<reference evidence="1 2" key="1">
    <citation type="journal article" date="2015" name="Genome Announc.">
        <title>Complete Genome Sequence of Methanosphaerula palustris E1-9CT, a Hydrogenotrophic Methanogen Isolated from a Minerotrophic Fen Peatland.</title>
        <authorList>
            <person name="Cadillo-Quiroz H."/>
            <person name="Browne P."/>
            <person name="Kyrpides N."/>
            <person name="Woyke T."/>
            <person name="Goodwin L."/>
            <person name="Detter C."/>
            <person name="Yavitt J.B."/>
            <person name="Zinder S.H."/>
        </authorList>
    </citation>
    <scope>NUCLEOTIDE SEQUENCE [LARGE SCALE GENOMIC DNA]</scope>
    <source>
        <strain evidence="2">ATCC BAA-1556 / DSM 19958 / E1-9c</strain>
    </source>
</reference>
<protein>
    <submittedName>
        <fullName evidence="1">Uncharacterized protein</fullName>
    </submittedName>
</protein>
<gene>
    <name evidence="1" type="ordered locus">Mpal_0435</name>
</gene>
<evidence type="ECO:0000313" key="2">
    <source>
        <dbReference type="Proteomes" id="UP000002457"/>
    </source>
</evidence>
<sequence precursor="true">MSQNLHWKGRCLSVLLVLLLAGVCMIAGCTQAPSGQTTKGVPVNTSIQTLDPSALVPFVPSAPQGWVNETEPFGYTMNDNNQGISYSAASGSYTYAANNSSTAEVIIQDTGGAKVGFRGLWDNLTASEGTSAYTKSVEVKGNPAWEIYEAPDRYASWISVGDRFMIYIAVNGGSRADFDTLTDSINYQGLAALK</sequence>
<dbReference type="EMBL" id="CP001338">
    <property type="protein sequence ID" value="ACL15809.1"/>
    <property type="molecule type" value="Genomic_DNA"/>
</dbReference>
<evidence type="ECO:0000313" key="1">
    <source>
        <dbReference type="EMBL" id="ACL15809.1"/>
    </source>
</evidence>
<dbReference type="OrthoDB" id="107410at2157"/>
<dbReference type="eggNOG" id="arCOG09484">
    <property type="taxonomic scope" value="Archaea"/>
</dbReference>